<feature type="coiled-coil region" evidence="1">
    <location>
        <begin position="12"/>
        <end position="71"/>
    </location>
</feature>
<evidence type="ECO:0000313" key="2">
    <source>
        <dbReference type="EMBL" id="CDJ44367.1"/>
    </source>
</evidence>
<reference evidence="2" key="2">
    <citation type="submission" date="2013-10" db="EMBL/GenBank/DDBJ databases">
        <authorList>
            <person name="Aslett M."/>
        </authorList>
    </citation>
    <scope>NUCLEOTIDE SEQUENCE [LARGE SCALE GENOMIC DNA]</scope>
    <source>
        <strain evidence="2">Houghton</strain>
    </source>
</reference>
<keyword evidence="1" id="KW-0175">Coiled coil</keyword>
<dbReference type="GeneID" id="25256834"/>
<organism evidence="2 3">
    <name type="scientific">Eimeria tenella</name>
    <name type="common">Coccidian parasite</name>
    <dbReference type="NCBI Taxonomy" id="5802"/>
    <lineage>
        <taxon>Eukaryota</taxon>
        <taxon>Sar</taxon>
        <taxon>Alveolata</taxon>
        <taxon>Apicomplexa</taxon>
        <taxon>Conoidasida</taxon>
        <taxon>Coccidia</taxon>
        <taxon>Eucoccidiorida</taxon>
        <taxon>Eimeriorina</taxon>
        <taxon>Eimeriidae</taxon>
        <taxon>Eimeria</taxon>
    </lineage>
</organism>
<evidence type="ECO:0000256" key="1">
    <source>
        <dbReference type="SAM" id="Coils"/>
    </source>
</evidence>
<evidence type="ECO:0000313" key="3">
    <source>
        <dbReference type="Proteomes" id="UP000030747"/>
    </source>
</evidence>
<sequence>MLQELEAHRLLLLEAHAKLLQLEKRAEEAAASLRNQRDTLLERLQVLEKELQRVNRENEQLLQQQAANEASLRELAAIRQSHGAIEREKKHLQSEVSPNPKP</sequence>
<dbReference type="VEuPathDB" id="ToxoDB:ETH_00038965"/>
<proteinExistence type="predicted"/>
<reference evidence="2" key="1">
    <citation type="submission" date="2013-10" db="EMBL/GenBank/DDBJ databases">
        <title>Genomic analysis of the causative agents of coccidiosis in chickens.</title>
        <authorList>
            <person name="Reid A.J."/>
            <person name="Blake D."/>
            <person name="Billington K."/>
            <person name="Browne H."/>
            <person name="Dunn M."/>
            <person name="Hung S."/>
            <person name="Kawahara F."/>
            <person name="Miranda-Saavedra D."/>
            <person name="Mourier T."/>
            <person name="Nagra H."/>
            <person name="Otto T.D."/>
            <person name="Rawlings N."/>
            <person name="Sanchez A."/>
            <person name="Sanders M."/>
            <person name="Subramaniam C."/>
            <person name="Tay Y."/>
            <person name="Dear P."/>
            <person name="Doerig C."/>
            <person name="Gruber A."/>
            <person name="Parkinson J."/>
            <person name="Shirley M."/>
            <person name="Wan K.L."/>
            <person name="Berriman M."/>
            <person name="Tomley F."/>
            <person name="Pain A."/>
        </authorList>
    </citation>
    <scope>NUCLEOTIDE SEQUENCE [LARGE SCALE GENOMIC DNA]</scope>
    <source>
        <strain evidence="2">Houghton</strain>
    </source>
</reference>
<protein>
    <submittedName>
        <fullName evidence="2">Uncharacterized protein</fullName>
    </submittedName>
</protein>
<dbReference type="OrthoDB" id="354849at2759"/>
<name>U6L1T5_EIMTE</name>
<dbReference type="EMBL" id="HG676976">
    <property type="protein sequence ID" value="CDJ44367.1"/>
    <property type="molecule type" value="Genomic_DNA"/>
</dbReference>
<accession>U6L1T5</accession>
<gene>
    <name evidence="2" type="ORF">ETH_00038965</name>
</gene>
<keyword evidence="3" id="KW-1185">Reference proteome</keyword>
<dbReference type="AlphaFoldDB" id="U6L1T5"/>
<dbReference type="Proteomes" id="UP000030747">
    <property type="component" value="Unassembled WGS sequence"/>
</dbReference>
<dbReference type="VEuPathDB" id="ToxoDB:ETH2_1049700"/>
<dbReference type="RefSeq" id="XP_013235116.1">
    <property type="nucleotide sequence ID" value="XM_013379662.1"/>
</dbReference>